<sequence length="76" mass="7803">MDYAAPSTISSALLFLYDKGSAFFAGVVISMGGIFVGKPILSLGLFGASGGAMITFITGDVINTVFIFFTVNGALI</sequence>
<dbReference type="AlphaFoldDB" id="A0A6J5TZI8"/>
<dbReference type="EMBL" id="CAEKDK010000002">
    <property type="protein sequence ID" value="CAB4268899.1"/>
    <property type="molecule type" value="Genomic_DNA"/>
</dbReference>
<proteinExistence type="predicted"/>
<reference evidence="4 5" key="1">
    <citation type="submission" date="2020-05" db="EMBL/GenBank/DDBJ databases">
        <authorList>
            <person name="Campoy J."/>
            <person name="Schneeberger K."/>
            <person name="Spophaly S."/>
        </authorList>
    </citation>
    <scope>NUCLEOTIDE SEQUENCE [LARGE SCALE GENOMIC DNA]</scope>
    <source>
        <strain evidence="4">PruArmRojPasFocal</strain>
    </source>
</reference>
<evidence type="ECO:0000256" key="1">
    <source>
        <dbReference type="SAM" id="Phobius"/>
    </source>
</evidence>
<keyword evidence="1" id="KW-1133">Transmembrane helix</keyword>
<dbReference type="EMBL" id="CAEKDK010000002">
    <property type="protein sequence ID" value="CAB4269242.1"/>
    <property type="molecule type" value="Genomic_DNA"/>
</dbReference>
<dbReference type="EMBL" id="CAEKDK010000002">
    <property type="protein sequence ID" value="CAB4268903.1"/>
    <property type="molecule type" value="Genomic_DNA"/>
</dbReference>
<keyword evidence="1" id="KW-0812">Transmembrane</keyword>
<evidence type="ECO:0000313" key="4">
    <source>
        <dbReference type="EMBL" id="CAB4269242.1"/>
    </source>
</evidence>
<gene>
    <name evidence="2" type="ORF">CURHAP_LOCUS13603</name>
    <name evidence="3" type="ORF">CURHAP_LOCUS13612</name>
    <name evidence="4" type="ORF">CURHAP_LOCUS14634</name>
</gene>
<keyword evidence="1" id="KW-0472">Membrane</keyword>
<evidence type="ECO:0000313" key="3">
    <source>
        <dbReference type="EMBL" id="CAB4268903.1"/>
    </source>
</evidence>
<evidence type="ECO:0000313" key="5">
    <source>
        <dbReference type="Proteomes" id="UP000507222"/>
    </source>
</evidence>
<protein>
    <submittedName>
        <fullName evidence="4">Uncharacterized protein</fullName>
    </submittedName>
</protein>
<feature type="transmembrane region" description="Helical" evidence="1">
    <location>
        <begin position="53"/>
        <end position="75"/>
    </location>
</feature>
<dbReference type="Proteomes" id="UP000507222">
    <property type="component" value="Unassembled WGS sequence"/>
</dbReference>
<accession>A0A6J5TZI8</accession>
<name>A0A6J5TZI8_PRUAR</name>
<organism evidence="4 5">
    <name type="scientific">Prunus armeniaca</name>
    <name type="common">Apricot</name>
    <name type="synonym">Armeniaca vulgaris</name>
    <dbReference type="NCBI Taxonomy" id="36596"/>
    <lineage>
        <taxon>Eukaryota</taxon>
        <taxon>Viridiplantae</taxon>
        <taxon>Streptophyta</taxon>
        <taxon>Embryophyta</taxon>
        <taxon>Tracheophyta</taxon>
        <taxon>Spermatophyta</taxon>
        <taxon>Magnoliopsida</taxon>
        <taxon>eudicotyledons</taxon>
        <taxon>Gunneridae</taxon>
        <taxon>Pentapetalae</taxon>
        <taxon>rosids</taxon>
        <taxon>fabids</taxon>
        <taxon>Rosales</taxon>
        <taxon>Rosaceae</taxon>
        <taxon>Amygdaloideae</taxon>
        <taxon>Amygdaleae</taxon>
        <taxon>Prunus</taxon>
    </lineage>
</organism>
<evidence type="ECO:0000313" key="2">
    <source>
        <dbReference type="EMBL" id="CAB4268899.1"/>
    </source>
</evidence>
<feature type="transmembrane region" description="Helical" evidence="1">
    <location>
        <begin position="20"/>
        <end position="41"/>
    </location>
</feature>